<dbReference type="Proteomes" id="UP000180166">
    <property type="component" value="Chromosome"/>
</dbReference>
<reference evidence="6 7" key="2">
    <citation type="journal article" date="2016" name="Genome Announc.">
        <title>Draft Genome Sequence of Erythromycin- and Oxytetracycline-Sensitive Nocardia seriolae Strain U-1 (NBRC 110359).</title>
        <authorList>
            <person name="Imajoh M."/>
            <person name="Sukeda M."/>
            <person name="Shimizu M."/>
            <person name="Yamane J."/>
            <person name="Ohnishi K."/>
            <person name="Oshima S."/>
        </authorList>
    </citation>
    <scope>NUCLEOTIDE SEQUENCE [LARGE SCALE GENOMIC DNA]</scope>
    <source>
        <strain evidence="6 7">U-1</strain>
    </source>
</reference>
<evidence type="ECO:0000256" key="2">
    <source>
        <dbReference type="ARBA" id="ARBA00023002"/>
    </source>
</evidence>
<dbReference type="EMBL" id="BBYQ01000144">
    <property type="protein sequence ID" value="GAP32159.1"/>
    <property type="molecule type" value="Genomic_DNA"/>
</dbReference>
<feature type="domain" description="Gfo/Idh/MocA-like oxidoreductase N-terminal" evidence="3">
    <location>
        <begin position="3"/>
        <end position="116"/>
    </location>
</feature>
<keyword evidence="7" id="KW-1185">Reference proteome</keyword>
<protein>
    <submittedName>
        <fullName evidence="5">Inositol 2-dehydrogenase</fullName>
        <ecNumber evidence="5">1.1.1.18</ecNumber>
        <ecNumber evidence="5">1.1.1.369</ecNumber>
    </submittedName>
</protein>
<evidence type="ECO:0000313" key="6">
    <source>
        <dbReference type="EMBL" id="GAP32159.1"/>
    </source>
</evidence>
<dbReference type="RefSeq" id="WP_036551185.1">
    <property type="nucleotide sequence ID" value="NZ_AP028459.1"/>
</dbReference>
<feature type="domain" description="GFO/IDH/MocA-like oxidoreductase" evidence="4">
    <location>
        <begin position="127"/>
        <end position="251"/>
    </location>
</feature>
<keyword evidence="2 5" id="KW-0560">Oxidoreductase</keyword>
<evidence type="ECO:0000313" key="8">
    <source>
        <dbReference type="Proteomes" id="UP000180166"/>
    </source>
</evidence>
<evidence type="ECO:0000313" key="7">
    <source>
        <dbReference type="Proteomes" id="UP000037179"/>
    </source>
</evidence>
<reference evidence="5 8" key="3">
    <citation type="submission" date="2016-10" db="EMBL/GenBank/DDBJ databases">
        <title>Genome sequence of Nocardia seriolae strain EM150506, isolated from Anguila japonica.</title>
        <authorList>
            <person name="Han H.-J."/>
        </authorList>
    </citation>
    <scope>NUCLEOTIDE SEQUENCE [LARGE SCALE GENOMIC DNA]</scope>
    <source>
        <strain evidence="5 8">EM150506</strain>
    </source>
</reference>
<dbReference type="SUPFAM" id="SSF55347">
    <property type="entry name" value="Glyceraldehyde-3-phosphate dehydrogenase-like, C-terminal domain"/>
    <property type="match status" value="1"/>
</dbReference>
<dbReference type="GO" id="GO:0050112">
    <property type="term" value="F:inositol 2-dehydrogenase (NAD+) activity"/>
    <property type="evidence" value="ECO:0007669"/>
    <property type="project" value="UniProtKB-EC"/>
</dbReference>
<evidence type="ECO:0000259" key="4">
    <source>
        <dbReference type="Pfam" id="PF22725"/>
    </source>
</evidence>
<dbReference type="InterPro" id="IPR055170">
    <property type="entry name" value="GFO_IDH_MocA-like_dom"/>
</dbReference>
<dbReference type="PANTHER" id="PTHR43708">
    <property type="entry name" value="CONSERVED EXPRESSED OXIDOREDUCTASE (EUROFUNG)"/>
    <property type="match status" value="1"/>
</dbReference>
<dbReference type="AlphaFoldDB" id="A0ABC8ARB3"/>
<evidence type="ECO:0000259" key="3">
    <source>
        <dbReference type="Pfam" id="PF01408"/>
    </source>
</evidence>
<dbReference type="Pfam" id="PF22725">
    <property type="entry name" value="GFO_IDH_MocA_C3"/>
    <property type="match status" value="1"/>
</dbReference>
<dbReference type="KEGG" id="nsr:NS506_02633"/>
<evidence type="ECO:0000313" key="5">
    <source>
        <dbReference type="EMBL" id="APA96695.1"/>
    </source>
</evidence>
<dbReference type="Proteomes" id="UP000037179">
    <property type="component" value="Unassembled WGS sequence"/>
</dbReference>
<name>A0ABC8ARB3_9NOCA</name>
<comment type="similarity">
    <text evidence="1">Belongs to the Gfo/Idh/MocA family.</text>
</comment>
<dbReference type="EMBL" id="CP017839">
    <property type="protein sequence ID" value="APA96695.1"/>
    <property type="molecule type" value="Genomic_DNA"/>
</dbReference>
<reference evidence="7" key="1">
    <citation type="submission" date="2015-07" db="EMBL/GenBank/DDBJ databases">
        <title>Nocardia seriolae U-1 whole genome shotgun sequence.</title>
        <authorList>
            <person name="Imajoh M."/>
            <person name="Fukumoto Y."/>
            <person name="Sukeda M."/>
            <person name="Yamane J."/>
            <person name="Yamasaki K."/>
            <person name="Shimizu M."/>
            <person name="Ohnishi K."/>
            <person name="Oshima S."/>
        </authorList>
    </citation>
    <scope>NUCLEOTIDE SEQUENCE [LARGE SCALE GENOMIC DNA]</scope>
    <source>
        <strain evidence="7">U-1</strain>
    </source>
</reference>
<gene>
    <name evidence="5" type="primary">iolG</name>
    <name evidence="5" type="ORF">NS506_02633</name>
    <name evidence="6" type="ORF">NSK11_contig00144-0001</name>
</gene>
<accession>A0ABC8ARB3</accession>
<dbReference type="SUPFAM" id="SSF51735">
    <property type="entry name" value="NAD(P)-binding Rossmann-fold domains"/>
    <property type="match status" value="1"/>
</dbReference>
<proteinExistence type="inferred from homology"/>
<organism evidence="5 8">
    <name type="scientific">Nocardia seriolae</name>
    <dbReference type="NCBI Taxonomy" id="37332"/>
    <lineage>
        <taxon>Bacteria</taxon>
        <taxon>Bacillati</taxon>
        <taxon>Actinomycetota</taxon>
        <taxon>Actinomycetes</taxon>
        <taxon>Mycobacteriales</taxon>
        <taxon>Nocardiaceae</taxon>
        <taxon>Nocardia</taxon>
    </lineage>
</organism>
<dbReference type="InterPro" id="IPR000683">
    <property type="entry name" value="Gfo/Idh/MocA-like_OxRdtase_N"/>
</dbReference>
<dbReference type="EC" id="1.1.1.18" evidence="5"/>
<dbReference type="PANTHER" id="PTHR43708:SF5">
    <property type="entry name" value="CONSERVED EXPRESSED OXIDOREDUCTASE (EUROFUNG)-RELATED"/>
    <property type="match status" value="1"/>
</dbReference>
<dbReference type="InterPro" id="IPR051317">
    <property type="entry name" value="Gfo/Idh/MocA_oxidoreduct"/>
</dbReference>
<dbReference type="Gene3D" id="3.30.360.10">
    <property type="entry name" value="Dihydrodipicolinate Reductase, domain 2"/>
    <property type="match status" value="1"/>
</dbReference>
<dbReference type="InterPro" id="IPR036291">
    <property type="entry name" value="NAD(P)-bd_dom_sf"/>
</dbReference>
<dbReference type="Pfam" id="PF01408">
    <property type="entry name" value="GFO_IDH_MocA"/>
    <property type="match status" value="1"/>
</dbReference>
<dbReference type="Gene3D" id="3.40.50.720">
    <property type="entry name" value="NAD(P)-binding Rossmann-like Domain"/>
    <property type="match status" value="1"/>
</dbReference>
<sequence length="330" mass="35089">MTIRVGVIGTGLAAQSHALDIVTDPSMDLLGVVSAHRDSATRFADMFGGKAYPNVEALITDTAVDTIVVAVPPTAVFDIAELIPADTPCLIEKPVPVTSSERRRLASLAECRPRMVAPFNRRYQPSIQRAVRLLQSGALGRVVDVDAVFRGPYGTRFAPGSGTYRSAAGPRHGVLVDTGSHALDLISLLLGELPSPNTLRSNLIRNERGAEISAELEFSGTTATRITVSDDAAASDRGYWSATVACEDGQVEVTDHGNLIRPKGSRQPQAQAAEPMRRPVTDLALILEGTAPFGTPLADVLTIGDVIIAAHRTEWIRPRGKALGRLNGSC</sequence>
<evidence type="ECO:0000256" key="1">
    <source>
        <dbReference type="ARBA" id="ARBA00010928"/>
    </source>
</evidence>
<dbReference type="EC" id="1.1.1.369" evidence="5"/>